<protein>
    <submittedName>
        <fullName evidence="1">Uncharacterized protein</fullName>
    </submittedName>
</protein>
<dbReference type="KEGG" id="acan:ACA1_118790"/>
<dbReference type="EMBL" id="KB008099">
    <property type="protein sequence ID" value="ELR13175.1"/>
    <property type="molecule type" value="Genomic_DNA"/>
</dbReference>
<proteinExistence type="predicted"/>
<evidence type="ECO:0000313" key="2">
    <source>
        <dbReference type="Proteomes" id="UP000011083"/>
    </source>
</evidence>
<keyword evidence="2" id="KW-1185">Reference proteome</keyword>
<dbReference type="VEuPathDB" id="AmoebaDB:ACA1_118790"/>
<name>L8GJE6_ACACF</name>
<organism evidence="1 2">
    <name type="scientific">Acanthamoeba castellanii (strain ATCC 30010 / Neff)</name>
    <dbReference type="NCBI Taxonomy" id="1257118"/>
    <lineage>
        <taxon>Eukaryota</taxon>
        <taxon>Amoebozoa</taxon>
        <taxon>Discosea</taxon>
        <taxon>Longamoebia</taxon>
        <taxon>Centramoebida</taxon>
        <taxon>Acanthamoebidae</taxon>
        <taxon>Acanthamoeba</taxon>
    </lineage>
</organism>
<dbReference type="RefSeq" id="XP_004335188.1">
    <property type="nucleotide sequence ID" value="XM_004335140.1"/>
</dbReference>
<evidence type="ECO:0000313" key="1">
    <source>
        <dbReference type="EMBL" id="ELR13175.1"/>
    </source>
</evidence>
<gene>
    <name evidence="1" type="ORF">ACA1_118790</name>
</gene>
<dbReference type="GeneID" id="14913704"/>
<sequence>MTQVSNVLNTIFQHLFAVQLQQFPLKDSAVQFLIEFHICHWYEMSKKISESKHLVVTVDGTTKGHERSFLTLQVNGICDNQLWRGMVGVYKMPYGKTAREQAKAIMGAWDDLVKQQKKLCMPTTKLFKVCGISYDNTNNNQGNCGGVQVLLDQERERRAMSANHKFWPLIEKSCTKHTLSLCPKRFKSLVKLTVMKWKWLHLQAPADVKQYHKLFTLLMQQISQRLIKGSWMRPW</sequence>
<dbReference type="Proteomes" id="UP000011083">
    <property type="component" value="Unassembled WGS sequence"/>
</dbReference>
<reference evidence="1 2" key="1">
    <citation type="journal article" date="2013" name="Genome Biol.">
        <title>Genome of Acanthamoeba castellanii highlights extensive lateral gene transfer and early evolution of tyrosine kinase signaling.</title>
        <authorList>
            <person name="Clarke M."/>
            <person name="Lohan A.J."/>
            <person name="Liu B."/>
            <person name="Lagkouvardos I."/>
            <person name="Roy S."/>
            <person name="Zafar N."/>
            <person name="Bertelli C."/>
            <person name="Schilde C."/>
            <person name="Kianianmomeni A."/>
            <person name="Burglin T.R."/>
            <person name="Frech C."/>
            <person name="Turcotte B."/>
            <person name="Kopec K.O."/>
            <person name="Synnott J.M."/>
            <person name="Choo C."/>
            <person name="Paponov I."/>
            <person name="Finkler A."/>
            <person name="Soon Heng Tan C."/>
            <person name="Hutchins A.P."/>
            <person name="Weinmeier T."/>
            <person name="Rattei T."/>
            <person name="Chu J.S."/>
            <person name="Gimenez G."/>
            <person name="Irimia M."/>
            <person name="Rigden D.J."/>
            <person name="Fitzpatrick D.A."/>
            <person name="Lorenzo-Morales J."/>
            <person name="Bateman A."/>
            <person name="Chiu C.H."/>
            <person name="Tang P."/>
            <person name="Hegemann P."/>
            <person name="Fromm H."/>
            <person name="Raoult D."/>
            <person name="Greub G."/>
            <person name="Miranda-Saavedra D."/>
            <person name="Chen N."/>
            <person name="Nash P."/>
            <person name="Ginger M.L."/>
            <person name="Horn M."/>
            <person name="Schaap P."/>
            <person name="Caler L."/>
            <person name="Loftus B."/>
        </authorList>
    </citation>
    <scope>NUCLEOTIDE SEQUENCE [LARGE SCALE GENOMIC DNA]</scope>
    <source>
        <strain evidence="1 2">Neff</strain>
    </source>
</reference>
<accession>L8GJE6</accession>
<dbReference type="AlphaFoldDB" id="L8GJE6"/>